<gene>
    <name evidence="3" type="ORF">H9L12_06610</name>
</gene>
<keyword evidence="2" id="KW-0732">Signal</keyword>
<feature type="chain" id="PRO_5028930363" description="DUF1318 domain-containing protein" evidence="2">
    <location>
        <begin position="20"/>
        <end position="182"/>
    </location>
</feature>
<evidence type="ECO:0000313" key="3">
    <source>
        <dbReference type="EMBL" id="QNN64080.1"/>
    </source>
</evidence>
<evidence type="ECO:0000256" key="1">
    <source>
        <dbReference type="SAM" id="MobiDB-lite"/>
    </source>
</evidence>
<dbReference type="Proteomes" id="UP000515955">
    <property type="component" value="Chromosome"/>
</dbReference>
<dbReference type="KEGG" id="srhi:H9L12_06610"/>
<accession>A0A7G9S8A5</accession>
<dbReference type="RefSeq" id="WP_187541080.1">
    <property type="nucleotide sequence ID" value="NZ_CP060717.1"/>
</dbReference>
<reference evidence="3 4" key="1">
    <citation type="submission" date="2020-08" db="EMBL/GenBank/DDBJ databases">
        <title>Genome sequence of Sphingomonas rhizophila KACC 19189T.</title>
        <authorList>
            <person name="Hyun D.-W."/>
            <person name="Bae J.-W."/>
        </authorList>
    </citation>
    <scope>NUCLEOTIDE SEQUENCE [LARGE SCALE GENOMIC DNA]</scope>
    <source>
        <strain evidence="3 4">KACC 19189</strain>
    </source>
</reference>
<evidence type="ECO:0000313" key="4">
    <source>
        <dbReference type="Proteomes" id="UP000515955"/>
    </source>
</evidence>
<organism evidence="3 4">
    <name type="scientific">Sphingomonas rhizophila</name>
    <dbReference type="NCBI Taxonomy" id="2071607"/>
    <lineage>
        <taxon>Bacteria</taxon>
        <taxon>Pseudomonadati</taxon>
        <taxon>Pseudomonadota</taxon>
        <taxon>Alphaproteobacteria</taxon>
        <taxon>Sphingomonadales</taxon>
        <taxon>Sphingomonadaceae</taxon>
        <taxon>Sphingomonas</taxon>
    </lineage>
</organism>
<dbReference type="EMBL" id="CP060717">
    <property type="protein sequence ID" value="QNN64080.1"/>
    <property type="molecule type" value="Genomic_DNA"/>
</dbReference>
<dbReference type="AlphaFoldDB" id="A0A7G9S8A5"/>
<feature type="region of interest" description="Disordered" evidence="1">
    <location>
        <begin position="24"/>
        <end position="45"/>
    </location>
</feature>
<name>A0A7G9S8A5_9SPHN</name>
<proteinExistence type="predicted"/>
<keyword evidence="4" id="KW-1185">Reference proteome</keyword>
<sequence>MRPTILGVILAVFASPAVAQEIPTTSGDGILSKSDGMGTDGTASDAASMTVEYQRRYVDGGKVKLKGKDGKVVTAGPINPDPNGELAALAQRRRGDALGLAARVKGGAQVPAELAPKLRQSLEDDLTLWARQFAVEPAEVASVRQTWLPPLQSRSSQEWILARAAWYETRDQWIAKRQTAAR</sequence>
<feature type="signal peptide" evidence="2">
    <location>
        <begin position="1"/>
        <end position="19"/>
    </location>
</feature>
<protein>
    <recommendedName>
        <fullName evidence="5">DUF1318 domain-containing protein</fullName>
    </recommendedName>
</protein>
<evidence type="ECO:0000256" key="2">
    <source>
        <dbReference type="SAM" id="SignalP"/>
    </source>
</evidence>
<evidence type="ECO:0008006" key="5">
    <source>
        <dbReference type="Google" id="ProtNLM"/>
    </source>
</evidence>